<dbReference type="EMBL" id="JACDUS010000001">
    <property type="protein sequence ID" value="MBA2880094.1"/>
    <property type="molecule type" value="Genomic_DNA"/>
</dbReference>
<feature type="binding site" evidence="5">
    <location>
        <begin position="107"/>
        <end position="108"/>
    </location>
    <ligand>
        <name>S-adenosyl-L-methionine</name>
        <dbReference type="ChEBI" id="CHEBI:59789"/>
    </ligand>
</feature>
<dbReference type="NCBIfam" id="TIGR01934">
    <property type="entry name" value="MenG_MenH_UbiE"/>
    <property type="match status" value="1"/>
</dbReference>
<evidence type="ECO:0000313" key="6">
    <source>
        <dbReference type="EMBL" id="MBA2880094.1"/>
    </source>
</evidence>
<dbReference type="NCBIfam" id="NF001244">
    <property type="entry name" value="PRK00216.1-5"/>
    <property type="match status" value="1"/>
</dbReference>
<dbReference type="Proteomes" id="UP000525298">
    <property type="component" value="Unassembled WGS sequence"/>
</dbReference>
<dbReference type="AlphaFoldDB" id="A0A7W0C6H4"/>
<proteinExistence type="inferred from homology"/>
<dbReference type="PANTHER" id="PTHR43591:SF24">
    <property type="entry name" value="2-METHOXY-6-POLYPRENYL-1,4-BENZOQUINOL METHYLASE, MITOCHONDRIAL"/>
    <property type="match status" value="1"/>
</dbReference>
<feature type="binding site" evidence="5">
    <location>
        <position position="59"/>
    </location>
    <ligand>
        <name>S-adenosyl-L-methionine</name>
        <dbReference type="ChEBI" id="CHEBI:59789"/>
    </ligand>
</feature>
<evidence type="ECO:0000256" key="3">
    <source>
        <dbReference type="ARBA" id="ARBA00022679"/>
    </source>
</evidence>
<dbReference type="UniPathway" id="UPA00079">
    <property type="reaction ID" value="UER00169"/>
</dbReference>
<organism evidence="6 7">
    <name type="scientific">Desulfosalsimonas propionicica</name>
    <dbReference type="NCBI Taxonomy" id="332175"/>
    <lineage>
        <taxon>Bacteria</taxon>
        <taxon>Pseudomonadati</taxon>
        <taxon>Thermodesulfobacteriota</taxon>
        <taxon>Desulfobacteria</taxon>
        <taxon>Desulfobacterales</taxon>
        <taxon>Desulfosalsimonadaceae</taxon>
        <taxon>Desulfosalsimonas</taxon>
    </lineage>
</organism>
<keyword evidence="3 5" id="KW-0808">Transferase</keyword>
<evidence type="ECO:0000256" key="1">
    <source>
        <dbReference type="ARBA" id="ARBA00022428"/>
    </source>
</evidence>
<feature type="binding site" evidence="5">
    <location>
        <position position="79"/>
    </location>
    <ligand>
        <name>S-adenosyl-L-methionine</name>
        <dbReference type="ChEBI" id="CHEBI:59789"/>
    </ligand>
</feature>
<dbReference type="Pfam" id="PF01209">
    <property type="entry name" value="Ubie_methyltran"/>
    <property type="match status" value="1"/>
</dbReference>
<dbReference type="InterPro" id="IPR023576">
    <property type="entry name" value="UbiE/COQ5_MeTrFase_CS"/>
</dbReference>
<dbReference type="InterPro" id="IPR004033">
    <property type="entry name" value="UbiE/COQ5_MeTrFase"/>
</dbReference>
<dbReference type="PROSITE" id="PS01183">
    <property type="entry name" value="UBIE_1"/>
    <property type="match status" value="1"/>
</dbReference>
<dbReference type="PANTHER" id="PTHR43591">
    <property type="entry name" value="METHYLTRANSFERASE"/>
    <property type="match status" value="1"/>
</dbReference>
<comment type="catalytic activity">
    <reaction evidence="5">
        <text>a 2-demethylmenaquinol + S-adenosyl-L-methionine = a menaquinol + S-adenosyl-L-homocysteine + H(+)</text>
        <dbReference type="Rhea" id="RHEA:42640"/>
        <dbReference type="Rhea" id="RHEA-COMP:9539"/>
        <dbReference type="Rhea" id="RHEA-COMP:9563"/>
        <dbReference type="ChEBI" id="CHEBI:15378"/>
        <dbReference type="ChEBI" id="CHEBI:18151"/>
        <dbReference type="ChEBI" id="CHEBI:55437"/>
        <dbReference type="ChEBI" id="CHEBI:57856"/>
        <dbReference type="ChEBI" id="CHEBI:59789"/>
        <dbReference type="EC" id="2.1.1.163"/>
    </reaction>
</comment>
<evidence type="ECO:0000313" key="7">
    <source>
        <dbReference type="Proteomes" id="UP000525298"/>
    </source>
</evidence>
<dbReference type="GO" id="GO:0032259">
    <property type="term" value="P:methylation"/>
    <property type="evidence" value="ECO:0007669"/>
    <property type="project" value="UniProtKB-KW"/>
</dbReference>
<dbReference type="GO" id="GO:0043770">
    <property type="term" value="F:demethylmenaquinone methyltransferase activity"/>
    <property type="evidence" value="ECO:0007669"/>
    <property type="project" value="UniProtKB-UniRule"/>
</dbReference>
<evidence type="ECO:0000256" key="4">
    <source>
        <dbReference type="ARBA" id="ARBA00022691"/>
    </source>
</evidence>
<name>A0A7W0C6H4_9BACT</name>
<accession>A0A7W0C6H4</accession>
<reference evidence="6 7" key="1">
    <citation type="submission" date="2020-07" db="EMBL/GenBank/DDBJ databases">
        <title>Genomic Encyclopedia of Type Strains, Phase IV (KMG-IV): sequencing the most valuable type-strain genomes for metagenomic binning, comparative biology and taxonomic classification.</title>
        <authorList>
            <person name="Goeker M."/>
        </authorList>
    </citation>
    <scope>NUCLEOTIDE SEQUENCE [LARGE SCALE GENOMIC DNA]</scope>
    <source>
        <strain evidence="6 7">DSM 17721</strain>
    </source>
</reference>
<dbReference type="GO" id="GO:0006744">
    <property type="term" value="P:ubiquinone biosynthetic process"/>
    <property type="evidence" value="ECO:0007669"/>
    <property type="project" value="UniProtKB-UniPathway"/>
</dbReference>
<dbReference type="InterPro" id="IPR029063">
    <property type="entry name" value="SAM-dependent_MTases_sf"/>
</dbReference>
<dbReference type="Gene3D" id="3.40.50.150">
    <property type="entry name" value="Vaccinia Virus protein VP39"/>
    <property type="match status" value="1"/>
</dbReference>
<dbReference type="UniPathway" id="UPA00232"/>
<dbReference type="SUPFAM" id="SSF53335">
    <property type="entry name" value="S-adenosyl-L-methionine-dependent methyltransferases"/>
    <property type="match status" value="1"/>
</dbReference>
<comment type="caution">
    <text evidence="6">The sequence shown here is derived from an EMBL/GenBank/DDBJ whole genome shotgun (WGS) entry which is preliminary data.</text>
</comment>
<dbReference type="GO" id="GO:0009234">
    <property type="term" value="P:menaquinone biosynthetic process"/>
    <property type="evidence" value="ECO:0007669"/>
    <property type="project" value="UniProtKB-UniRule"/>
</dbReference>
<keyword evidence="4 5" id="KW-0949">S-adenosyl-L-methionine</keyword>
<keyword evidence="1 5" id="KW-0474">Menaquinone biosynthesis</keyword>
<keyword evidence="2 5" id="KW-0489">Methyltransferase</keyword>
<comment type="similarity">
    <text evidence="5">Belongs to the class I-like SAM-binding methyltransferase superfamily. MenG/UbiE family.</text>
</comment>
<dbReference type="HAMAP" id="MF_01813">
    <property type="entry name" value="MenG_UbiE_methyltr"/>
    <property type="match status" value="1"/>
</dbReference>
<dbReference type="CDD" id="cd02440">
    <property type="entry name" value="AdoMet_MTases"/>
    <property type="match status" value="1"/>
</dbReference>
<protein>
    <recommendedName>
        <fullName evidence="5">Demethylmenaquinone methyltransferase</fullName>
        <ecNumber evidence="5">2.1.1.163</ecNumber>
    </recommendedName>
</protein>
<dbReference type="PROSITE" id="PS51608">
    <property type="entry name" value="SAM_MT_UBIE"/>
    <property type="match status" value="1"/>
</dbReference>
<evidence type="ECO:0000256" key="5">
    <source>
        <dbReference type="HAMAP-Rule" id="MF_01813"/>
    </source>
</evidence>
<comment type="caution">
    <text evidence="5">Lacks conserved residue(s) required for the propagation of feature annotation.</text>
</comment>
<dbReference type="EC" id="2.1.1.163" evidence="5"/>
<comment type="function">
    <text evidence="5">Methyltransferase required for the conversion of demethylmenaquinol (DMKH2) to menaquinol (MKH2).</text>
</comment>
<gene>
    <name evidence="5" type="primary">menG</name>
    <name evidence="6" type="ORF">HNR65_000401</name>
</gene>
<evidence type="ECO:0000256" key="2">
    <source>
        <dbReference type="ARBA" id="ARBA00022603"/>
    </source>
</evidence>
<comment type="pathway">
    <text evidence="5">Quinol/quinone metabolism; menaquinone biosynthesis; menaquinol from 1,4-dihydroxy-2-naphthoate: step 2/2.</text>
</comment>
<keyword evidence="7" id="KW-1185">Reference proteome</keyword>
<sequence>MSKNNPPGFVKSMFGAIAPYYDFLNRLLSIRQDVYWRRRLVAAMDLGQNARVLDAACGTGDVMLEIWRQKPGARVCGIDFSTEMLGIAARKIRQAARNPEGRLLAADILHPPFAQQSFDGISIAFGIRNITRRDLALEHFFRLLRPGGMMAVLELSTPRAGILRDLYLLYFKKILPAVGGLFSQNMRAYQYLPESVLNFPRPRAFAGLMESAGFENVGWKGLSAGIATLYTGRRPA</sequence>
<dbReference type="RefSeq" id="WP_181549761.1">
    <property type="nucleotide sequence ID" value="NZ_JACDUS010000001.1"/>
</dbReference>